<sequence>MVRCHSKKIPSLANAKVPKRKPEVVIVCPVRKSLPAHFRKQQEHARQRPIAGRSAGVEGELMGKHFTRVHLPDVLVTRCQIPPPFRLRYGFFTSSQRTLGFNTEMYDNRCS</sequence>
<evidence type="ECO:0000313" key="2">
    <source>
        <dbReference type="Proteomes" id="UP001054837"/>
    </source>
</evidence>
<gene>
    <name evidence="1" type="ORF">CDAR_367001</name>
</gene>
<organism evidence="1 2">
    <name type="scientific">Caerostris darwini</name>
    <dbReference type="NCBI Taxonomy" id="1538125"/>
    <lineage>
        <taxon>Eukaryota</taxon>
        <taxon>Metazoa</taxon>
        <taxon>Ecdysozoa</taxon>
        <taxon>Arthropoda</taxon>
        <taxon>Chelicerata</taxon>
        <taxon>Arachnida</taxon>
        <taxon>Araneae</taxon>
        <taxon>Araneomorphae</taxon>
        <taxon>Entelegynae</taxon>
        <taxon>Araneoidea</taxon>
        <taxon>Araneidae</taxon>
        <taxon>Caerostris</taxon>
    </lineage>
</organism>
<evidence type="ECO:0000313" key="1">
    <source>
        <dbReference type="EMBL" id="GIY83219.1"/>
    </source>
</evidence>
<name>A0AAV4WMY8_9ARAC</name>
<dbReference type="AlphaFoldDB" id="A0AAV4WMY8"/>
<reference evidence="1 2" key="1">
    <citation type="submission" date="2021-06" db="EMBL/GenBank/DDBJ databases">
        <title>Caerostris darwini draft genome.</title>
        <authorList>
            <person name="Kono N."/>
            <person name="Arakawa K."/>
        </authorList>
    </citation>
    <scope>NUCLEOTIDE SEQUENCE [LARGE SCALE GENOMIC DNA]</scope>
</reference>
<dbReference type="EMBL" id="BPLQ01014795">
    <property type="protein sequence ID" value="GIY83219.1"/>
    <property type="molecule type" value="Genomic_DNA"/>
</dbReference>
<protein>
    <submittedName>
        <fullName evidence="1">Uncharacterized protein</fullName>
    </submittedName>
</protein>
<dbReference type="Proteomes" id="UP001054837">
    <property type="component" value="Unassembled WGS sequence"/>
</dbReference>
<keyword evidence="2" id="KW-1185">Reference proteome</keyword>
<accession>A0AAV4WMY8</accession>
<comment type="caution">
    <text evidence="1">The sequence shown here is derived from an EMBL/GenBank/DDBJ whole genome shotgun (WGS) entry which is preliminary data.</text>
</comment>
<proteinExistence type="predicted"/>